<organism evidence="1">
    <name type="scientific">Glycine soja</name>
    <name type="common">Wild soybean</name>
    <dbReference type="NCBI Taxonomy" id="3848"/>
    <lineage>
        <taxon>Eukaryota</taxon>
        <taxon>Viridiplantae</taxon>
        <taxon>Streptophyta</taxon>
        <taxon>Embryophyta</taxon>
        <taxon>Tracheophyta</taxon>
        <taxon>Spermatophyta</taxon>
        <taxon>Magnoliopsida</taxon>
        <taxon>eudicotyledons</taxon>
        <taxon>Gunneridae</taxon>
        <taxon>Pentapetalae</taxon>
        <taxon>rosids</taxon>
        <taxon>fabids</taxon>
        <taxon>Fabales</taxon>
        <taxon>Fabaceae</taxon>
        <taxon>Papilionoideae</taxon>
        <taxon>50 kb inversion clade</taxon>
        <taxon>NPAAA clade</taxon>
        <taxon>indigoferoid/millettioid clade</taxon>
        <taxon>Phaseoleae</taxon>
        <taxon>Glycine</taxon>
        <taxon>Glycine subgen. Soja</taxon>
    </lineage>
</organism>
<dbReference type="PANTHER" id="PTHR43222">
    <property type="entry name" value="NUDIX HYDROLASE 23"/>
    <property type="match status" value="1"/>
</dbReference>
<dbReference type="InterPro" id="IPR015797">
    <property type="entry name" value="NUDIX_hydrolase-like_dom_sf"/>
</dbReference>
<sequence length="58" mass="6500">MEGAIRETREEANVDVEVISPFAQLDIPLIGQYVEDMKEGGKPKFHYVTIIKSPSLPL</sequence>
<name>A0A0B2P4N6_GLYSO</name>
<dbReference type="EMBL" id="KN670202">
    <property type="protein sequence ID" value="KHN02622.1"/>
    <property type="molecule type" value="Genomic_DNA"/>
</dbReference>
<dbReference type="AlphaFoldDB" id="A0A0B2P4N6"/>
<dbReference type="Proteomes" id="UP000053555">
    <property type="component" value="Unassembled WGS sequence"/>
</dbReference>
<dbReference type="PANTHER" id="PTHR43222:SF2">
    <property type="entry name" value="NUDIX HYDROLASE 23, CHLOROPLASTIC"/>
    <property type="match status" value="1"/>
</dbReference>
<dbReference type="GO" id="GO:0016787">
    <property type="term" value="F:hydrolase activity"/>
    <property type="evidence" value="ECO:0007669"/>
    <property type="project" value="UniProtKB-KW"/>
</dbReference>
<dbReference type="SUPFAM" id="SSF55811">
    <property type="entry name" value="Nudix"/>
    <property type="match status" value="1"/>
</dbReference>
<evidence type="ECO:0000313" key="1">
    <source>
        <dbReference type="EMBL" id="KHN02622.1"/>
    </source>
</evidence>
<keyword evidence="1" id="KW-0378">Hydrolase</keyword>
<protein>
    <submittedName>
        <fullName evidence="1">Nudix hydrolase 23, chloroplastic</fullName>
    </submittedName>
</protein>
<reference evidence="1" key="1">
    <citation type="submission" date="2014-07" db="EMBL/GenBank/DDBJ databases">
        <title>Identification of a novel salt tolerance gene in wild soybean by whole-genome sequencing.</title>
        <authorList>
            <person name="Lam H.-M."/>
            <person name="Qi X."/>
            <person name="Li M.-W."/>
            <person name="Liu X."/>
            <person name="Xie M."/>
            <person name="Ni M."/>
            <person name="Xu X."/>
        </authorList>
    </citation>
    <scope>NUCLEOTIDE SEQUENCE [LARGE SCALE GENOMIC DNA]</scope>
    <source>
        <tissue evidence="1">Root</tissue>
    </source>
</reference>
<proteinExistence type="predicted"/>
<gene>
    <name evidence="1" type="ORF">glysoja_041054</name>
</gene>
<accession>A0A0B2P4N6</accession>